<dbReference type="PANTHER" id="PTHR23162:SF10">
    <property type="entry name" value="FI13205P"/>
    <property type="match status" value="1"/>
</dbReference>
<dbReference type="PANTHER" id="PTHR23162">
    <property type="entry name" value="OUTER DENSE FIBER OF SPERM TAILS 2"/>
    <property type="match status" value="1"/>
</dbReference>
<accession>A0A813X4K2</accession>
<name>A0A813X4K2_9BILA</name>
<feature type="compositionally biased region" description="Low complexity" evidence="7">
    <location>
        <begin position="223"/>
        <end position="255"/>
    </location>
</feature>
<keyword evidence="3" id="KW-0963">Cytoplasm</keyword>
<keyword evidence="10" id="KW-1185">Reference proteome</keyword>
<dbReference type="EMBL" id="CAJNOQ010001096">
    <property type="protein sequence ID" value="CAF0867682.1"/>
    <property type="molecule type" value="Genomic_DNA"/>
</dbReference>
<feature type="compositionally biased region" description="Acidic residues" evidence="7">
    <location>
        <begin position="100"/>
        <end position="109"/>
    </location>
</feature>
<reference evidence="8" key="1">
    <citation type="submission" date="2021-02" db="EMBL/GenBank/DDBJ databases">
        <authorList>
            <person name="Nowell W R."/>
        </authorList>
    </citation>
    <scope>NUCLEOTIDE SEQUENCE</scope>
</reference>
<dbReference type="OrthoDB" id="413404at2759"/>
<organism evidence="8 10">
    <name type="scientific">Didymodactylos carnosus</name>
    <dbReference type="NCBI Taxonomy" id="1234261"/>
    <lineage>
        <taxon>Eukaryota</taxon>
        <taxon>Metazoa</taxon>
        <taxon>Spiralia</taxon>
        <taxon>Gnathifera</taxon>
        <taxon>Rotifera</taxon>
        <taxon>Eurotatoria</taxon>
        <taxon>Bdelloidea</taxon>
        <taxon>Philodinida</taxon>
        <taxon>Philodinidae</taxon>
        <taxon>Didymodactylos</taxon>
    </lineage>
</organism>
<feature type="coiled-coil region" evidence="6">
    <location>
        <begin position="128"/>
        <end position="196"/>
    </location>
</feature>
<evidence type="ECO:0000256" key="1">
    <source>
        <dbReference type="ARBA" id="ARBA00004300"/>
    </source>
</evidence>
<keyword evidence="5" id="KW-0206">Cytoskeleton</keyword>
<evidence type="ECO:0000256" key="7">
    <source>
        <dbReference type="SAM" id="MobiDB-lite"/>
    </source>
</evidence>
<gene>
    <name evidence="8" type="ORF">GPM918_LOCUS6929</name>
    <name evidence="9" type="ORF">SRO942_LOCUS6929</name>
</gene>
<comment type="caution">
    <text evidence="8">The sequence shown here is derived from an EMBL/GenBank/DDBJ whole genome shotgun (WGS) entry which is preliminary data.</text>
</comment>
<dbReference type="AlphaFoldDB" id="A0A813X4K2"/>
<feature type="region of interest" description="Disordered" evidence="7">
    <location>
        <begin position="36"/>
        <end position="82"/>
    </location>
</feature>
<evidence type="ECO:0000313" key="10">
    <source>
        <dbReference type="Proteomes" id="UP000663829"/>
    </source>
</evidence>
<comment type="subcellular location">
    <subcellularLocation>
        <location evidence="1">Cytoplasm</location>
        <location evidence="1">Cytoskeleton</location>
        <location evidence="1">Microtubule organizing center</location>
        <location evidence="1">Centrosome</location>
    </subcellularLocation>
</comment>
<sequence>MQAVLPVHVHVENEWQDEGKSDRRHTPRTRMRTCVTNKTKTKSSVTIVPKQTQKTRSRSPSPSREPWIPPPGRTTKGQRFAWQSPKSRLEINPVTEITINDDTDNEDYQESERPQRTISASRVSAEQQEQLATEIKTYEKRIQTLIENIGMLKEKAQLKGNQSQADNLRSEIGSSLVELEQLQKQYAQRVASMQSQTTTVPSYSSNSVAPFDNVNQETTEPFSNRTNRVTRSRSSSQSPIRTKSPLNTNNNNTQQSRSWSADQKRRLTPKVSFEDTENFSRKSTTPTRGPLRLNPERERLLVALSASETDIAAIIAQLSSLKDILTKLKVDDQPVSYEIDQLYKQRNQLLNFIEQFEKSNSSLKDFLQHQYHLEAEHGHLHEEKESLLTRLHYVENENRQIRRLLLDRENDNISLNQDLDKLHSHTIGFDTIKTSLETNRAHLQRELHAKEGDINRLQCQLRMLERDLHKNRSQCENLQRSIEKKNDLRKPMFSGVNRRRVINTEKLQTQLNEKDEYIEKLEKQLIDLKSGGKVHEKLINAETEITRLQTKLEHSERLMKDYKEQLNTSTSKIERNNLTKNHLSEMELEKRRVILQKRIEELEPLPELLRQAEFKNQELQTKLIECEKRINEQTSYINELTSKHSVQYRLLDRMKEKTYSSDDDNRTLQQKIDLLERQLCASEEENTNIHRNLNIKDETVRDLQARLNSKTFELSSITKQFDNTQNDIKAKEVEIRDTFGSKERMLQQRVHDLDNQLSKLRLEFGQLKREKEELERRNTLQLSDLRDKLEQSHNTNRSMQNYVNFLKTTYSSVFNDSLNTFPSTVRLNTILDTPITFP</sequence>
<evidence type="ECO:0000256" key="5">
    <source>
        <dbReference type="ARBA" id="ARBA00023212"/>
    </source>
</evidence>
<feature type="region of interest" description="Disordered" evidence="7">
    <location>
        <begin position="197"/>
        <end position="292"/>
    </location>
</feature>
<dbReference type="InterPro" id="IPR026099">
    <property type="entry name" value="Odf2-rel"/>
</dbReference>
<dbReference type="EMBL" id="CAJOBC010001096">
    <property type="protein sequence ID" value="CAF3655135.1"/>
    <property type="molecule type" value="Genomic_DNA"/>
</dbReference>
<feature type="coiled-coil region" evidence="6">
    <location>
        <begin position="433"/>
        <end position="572"/>
    </location>
</feature>
<dbReference type="Proteomes" id="UP000681722">
    <property type="component" value="Unassembled WGS sequence"/>
</dbReference>
<dbReference type="GO" id="GO:0005813">
    <property type="term" value="C:centrosome"/>
    <property type="evidence" value="ECO:0007669"/>
    <property type="project" value="UniProtKB-SubCell"/>
</dbReference>
<feature type="region of interest" description="Disordered" evidence="7">
    <location>
        <begin position="100"/>
        <end position="124"/>
    </location>
</feature>
<feature type="compositionally biased region" description="Low complexity" evidence="7">
    <location>
        <begin position="36"/>
        <end position="48"/>
    </location>
</feature>
<feature type="coiled-coil region" evidence="6">
    <location>
        <begin position="743"/>
        <end position="777"/>
    </location>
</feature>
<keyword evidence="4 6" id="KW-0175">Coiled coil</keyword>
<evidence type="ECO:0000313" key="9">
    <source>
        <dbReference type="EMBL" id="CAF3655135.1"/>
    </source>
</evidence>
<dbReference type="GO" id="GO:1902017">
    <property type="term" value="P:regulation of cilium assembly"/>
    <property type="evidence" value="ECO:0007669"/>
    <property type="project" value="TreeGrafter"/>
</dbReference>
<comment type="similarity">
    <text evidence="2">Belongs to the ODF2 family.</text>
</comment>
<evidence type="ECO:0000256" key="6">
    <source>
        <dbReference type="SAM" id="Coils"/>
    </source>
</evidence>
<feature type="compositionally biased region" description="Polar residues" evidence="7">
    <location>
        <begin position="197"/>
        <end position="222"/>
    </location>
</feature>
<evidence type="ECO:0000313" key="8">
    <source>
        <dbReference type="EMBL" id="CAF0867682.1"/>
    </source>
</evidence>
<evidence type="ECO:0000256" key="4">
    <source>
        <dbReference type="ARBA" id="ARBA00023054"/>
    </source>
</evidence>
<evidence type="ECO:0000256" key="2">
    <source>
        <dbReference type="ARBA" id="ARBA00009316"/>
    </source>
</evidence>
<dbReference type="Proteomes" id="UP000663829">
    <property type="component" value="Unassembled WGS sequence"/>
</dbReference>
<evidence type="ECO:0000256" key="3">
    <source>
        <dbReference type="ARBA" id="ARBA00022490"/>
    </source>
</evidence>
<proteinExistence type="inferred from homology"/>
<protein>
    <submittedName>
        <fullName evidence="8">Uncharacterized protein</fullName>
    </submittedName>
</protein>